<organism evidence="11 12">
    <name type="scientific">Tectimicrobiota bacterium</name>
    <dbReference type="NCBI Taxonomy" id="2528274"/>
    <lineage>
        <taxon>Bacteria</taxon>
        <taxon>Pseudomonadati</taxon>
        <taxon>Nitrospinota/Tectimicrobiota group</taxon>
        <taxon>Candidatus Tectimicrobiota</taxon>
    </lineage>
</organism>
<feature type="transmembrane region" description="Helical" evidence="9">
    <location>
        <begin position="52"/>
        <end position="72"/>
    </location>
</feature>
<dbReference type="GO" id="GO:0017004">
    <property type="term" value="P:cytochrome complex assembly"/>
    <property type="evidence" value="ECO:0007669"/>
    <property type="project" value="UniProtKB-KW"/>
</dbReference>
<comment type="subcellular location">
    <subcellularLocation>
        <location evidence="2">Membrane</location>
        <topology evidence="2">Multi-pass membrane protein</topology>
    </subcellularLocation>
</comment>
<dbReference type="InterPro" id="IPR003557">
    <property type="entry name" value="Cyt_c_biogenesis_CcmC"/>
</dbReference>
<dbReference type="Pfam" id="PF01578">
    <property type="entry name" value="Cytochrom_C_asm"/>
    <property type="match status" value="1"/>
</dbReference>
<reference evidence="11" key="1">
    <citation type="submission" date="2020-07" db="EMBL/GenBank/DDBJ databases">
        <title>Huge and variable diversity of episymbiotic CPR bacteria and DPANN archaea in groundwater ecosystems.</title>
        <authorList>
            <person name="He C.Y."/>
            <person name="Keren R."/>
            <person name="Whittaker M."/>
            <person name="Farag I.F."/>
            <person name="Doudna J."/>
            <person name="Cate J.H.D."/>
            <person name="Banfield J.F."/>
        </authorList>
    </citation>
    <scope>NUCLEOTIDE SEQUENCE</scope>
    <source>
        <strain evidence="11">NC_groundwater_763_Ag_S-0.2um_68_21</strain>
    </source>
</reference>
<keyword evidence="7 9" id="KW-1133">Transmembrane helix</keyword>
<dbReference type="GO" id="GO:0005886">
    <property type="term" value="C:plasma membrane"/>
    <property type="evidence" value="ECO:0007669"/>
    <property type="project" value="TreeGrafter"/>
</dbReference>
<evidence type="ECO:0000256" key="7">
    <source>
        <dbReference type="ARBA" id="ARBA00022989"/>
    </source>
</evidence>
<name>A0A932I0R8_UNCTE</name>
<dbReference type="GO" id="GO:0020037">
    <property type="term" value="F:heme binding"/>
    <property type="evidence" value="ECO:0007669"/>
    <property type="project" value="InterPro"/>
</dbReference>
<sequence>MILAAKDEGRDRWLGLAAAALLVFGIYAGLFIAGTDRFQGPPQRIFYVHVPAAWIAFFAFFLVFIFSVRYLAWRGENDDIRAHACAEVGVLFATLVLITGPIWARPIWGVWWTWDPRLTTSLILWLIYVGYLMLRAYMTDPDQRARFAAVLGIAGFINVPITHLSVVWWRTLHPGPVVLRRGGMGELPATMHVALWSCLLAFTLLFIYFVRKRTAIERLQARAEAAHAGAGG</sequence>
<comment type="similarity">
    <text evidence="3">Belongs to the CcmC/CycZ/HelC family.</text>
</comment>
<feature type="transmembrane region" description="Helical" evidence="9">
    <location>
        <begin position="116"/>
        <end position="134"/>
    </location>
</feature>
<dbReference type="GO" id="GO:0015232">
    <property type="term" value="F:heme transmembrane transporter activity"/>
    <property type="evidence" value="ECO:0007669"/>
    <property type="project" value="InterPro"/>
</dbReference>
<gene>
    <name evidence="11" type="primary">ccsA</name>
    <name evidence="11" type="ORF">HYZ11_16510</name>
</gene>
<evidence type="ECO:0000313" key="11">
    <source>
        <dbReference type="EMBL" id="MBI3129211.1"/>
    </source>
</evidence>
<evidence type="ECO:0000256" key="4">
    <source>
        <dbReference type="ARBA" id="ARBA00016463"/>
    </source>
</evidence>
<evidence type="ECO:0000256" key="5">
    <source>
        <dbReference type="ARBA" id="ARBA00022692"/>
    </source>
</evidence>
<evidence type="ECO:0000256" key="1">
    <source>
        <dbReference type="ARBA" id="ARBA00002442"/>
    </source>
</evidence>
<evidence type="ECO:0000256" key="6">
    <source>
        <dbReference type="ARBA" id="ARBA00022748"/>
    </source>
</evidence>
<dbReference type="InterPro" id="IPR045062">
    <property type="entry name" value="Cyt_c_biogenesis_CcsA/CcmC"/>
</dbReference>
<dbReference type="Proteomes" id="UP000782312">
    <property type="component" value="Unassembled WGS sequence"/>
</dbReference>
<dbReference type="PANTHER" id="PTHR30071:SF1">
    <property type="entry name" value="CYTOCHROME B_B6 PROTEIN-RELATED"/>
    <property type="match status" value="1"/>
</dbReference>
<evidence type="ECO:0000256" key="9">
    <source>
        <dbReference type="SAM" id="Phobius"/>
    </source>
</evidence>
<evidence type="ECO:0000259" key="10">
    <source>
        <dbReference type="Pfam" id="PF01578"/>
    </source>
</evidence>
<evidence type="ECO:0000313" key="12">
    <source>
        <dbReference type="Proteomes" id="UP000782312"/>
    </source>
</evidence>
<proteinExistence type="inferred from homology"/>
<protein>
    <recommendedName>
        <fullName evidence="4">Heme exporter protein C</fullName>
    </recommendedName>
</protein>
<accession>A0A932I0R8</accession>
<keyword evidence="5 9" id="KW-0812">Transmembrane</keyword>
<comment type="function">
    <text evidence="1">Required for the export of heme to the periplasm for the biogenesis of c-type cytochromes.</text>
</comment>
<dbReference type="PANTHER" id="PTHR30071">
    <property type="entry name" value="HEME EXPORTER PROTEIN C"/>
    <property type="match status" value="1"/>
</dbReference>
<feature type="transmembrane region" description="Helical" evidence="9">
    <location>
        <begin position="84"/>
        <end position="104"/>
    </location>
</feature>
<dbReference type="PRINTS" id="PR01386">
    <property type="entry name" value="CCMCBIOGNSIS"/>
</dbReference>
<evidence type="ECO:0000256" key="8">
    <source>
        <dbReference type="ARBA" id="ARBA00023136"/>
    </source>
</evidence>
<evidence type="ECO:0000256" key="2">
    <source>
        <dbReference type="ARBA" id="ARBA00004141"/>
    </source>
</evidence>
<keyword evidence="6" id="KW-0201">Cytochrome c-type biogenesis</keyword>
<feature type="transmembrane region" description="Helical" evidence="9">
    <location>
        <begin position="12"/>
        <end position="32"/>
    </location>
</feature>
<dbReference type="EMBL" id="JACPUR010000038">
    <property type="protein sequence ID" value="MBI3129211.1"/>
    <property type="molecule type" value="Genomic_DNA"/>
</dbReference>
<comment type="caution">
    <text evidence="11">The sequence shown here is derived from an EMBL/GenBank/DDBJ whole genome shotgun (WGS) entry which is preliminary data.</text>
</comment>
<feature type="transmembrane region" description="Helical" evidence="9">
    <location>
        <begin position="146"/>
        <end position="169"/>
    </location>
</feature>
<evidence type="ECO:0000256" key="3">
    <source>
        <dbReference type="ARBA" id="ARBA00005840"/>
    </source>
</evidence>
<feature type="domain" description="Cytochrome c assembly protein" evidence="10">
    <location>
        <begin position="16"/>
        <end position="173"/>
    </location>
</feature>
<feature type="transmembrane region" description="Helical" evidence="9">
    <location>
        <begin position="189"/>
        <end position="210"/>
    </location>
</feature>
<dbReference type="InterPro" id="IPR002541">
    <property type="entry name" value="Cyt_c_assembly"/>
</dbReference>
<keyword evidence="8 9" id="KW-0472">Membrane</keyword>
<dbReference type="AlphaFoldDB" id="A0A932I0R8"/>